<keyword evidence="1 2" id="KW-0732">Signal</keyword>
<dbReference type="OrthoDB" id="1330274at2"/>
<evidence type="ECO:0000313" key="4">
    <source>
        <dbReference type="EMBL" id="KGO95844.1"/>
    </source>
</evidence>
<dbReference type="Proteomes" id="UP000030149">
    <property type="component" value="Unassembled WGS sequence"/>
</dbReference>
<organism evidence="4 5">
    <name type="scientific">Flavobacterium enshiense DK69</name>
    <dbReference type="NCBI Taxonomy" id="1107311"/>
    <lineage>
        <taxon>Bacteria</taxon>
        <taxon>Pseudomonadati</taxon>
        <taxon>Bacteroidota</taxon>
        <taxon>Flavobacteriia</taxon>
        <taxon>Flavobacteriales</taxon>
        <taxon>Flavobacteriaceae</taxon>
        <taxon>Flavobacterium</taxon>
    </lineage>
</organism>
<dbReference type="NCBIfam" id="TIGR04183">
    <property type="entry name" value="Por_Secre_tail"/>
    <property type="match status" value="1"/>
</dbReference>
<gene>
    <name evidence="4" type="ORF">Q767_09150</name>
</gene>
<dbReference type="STRING" id="1107311.Q767_09150"/>
<evidence type="ECO:0000313" key="5">
    <source>
        <dbReference type="Proteomes" id="UP000030149"/>
    </source>
</evidence>
<dbReference type="AlphaFoldDB" id="V6S0V6"/>
<accession>V6S0V6</accession>
<dbReference type="InterPro" id="IPR026444">
    <property type="entry name" value="Secre_tail"/>
</dbReference>
<name>V6S0V6_9FLAO</name>
<feature type="signal peptide" evidence="2">
    <location>
        <begin position="1"/>
        <end position="19"/>
    </location>
</feature>
<feature type="chain" id="PRO_5004750117" description="Secretion system C-terminal sorting domain-containing protein" evidence="2">
    <location>
        <begin position="20"/>
        <end position="554"/>
    </location>
</feature>
<sequence>MKKITFLLLFLVSFLSANAQWTTDTTVNTLVANVVNNAQEVVKCPNGSTYVVFWKSVASPVYFELRVQLLNANGVQQFGPEGILISNTIPMGSSTVFMKVAGDSKNNLYVGVTGTLNTAGQPIFAYKINQAGTMLWGANGISVGNGYLPSILPLENDNGNVLIQYMALSGPSKLQKYSETGTPIWAAAVDVLSDNPASQTTPASLFELSNQQVMVVFHKRISASTATNLFAQKYNTSNGTAQWATPVQLANKGTNYNNMTYRGAQDGDVVFYGYSGYTGTRQDGFVQRINPDGTLPWGVNGVDFDTNATLYETDTRIAFSPGSQYVWAISNYTPSTQDIRGEYVQKFDKTTGARLLTDNAKQVFPIDANRKVHASSLELINDAPFFLITEGFNNGSLPVPIKAVLLKSNGDFAWQEQSLPVATFSAPKGQITLTKPVNNSEAVVVFNEPKAADQNKIYAQKFVLPTTLGVNDFETAENAVMLYPNPANSFFSIKATSMIKSIAVYNTLGQKVFSNDTVDSLELNIPSQNWAKGFYTINIETTDNKTLSKKLIKE</sequence>
<keyword evidence="5" id="KW-1185">Reference proteome</keyword>
<reference evidence="4 5" key="2">
    <citation type="journal article" date="2015" name="Stand. Genomic Sci.">
        <title>High quality draft genomic sequence of Flavobacterium enshiense DK69(T) and comparison among Flavobacterium genomes.</title>
        <authorList>
            <person name="Zeng Z."/>
            <person name="Chen C."/>
            <person name="Du H."/>
            <person name="Wang G."/>
            <person name="Li M."/>
        </authorList>
    </citation>
    <scope>NUCLEOTIDE SEQUENCE [LARGE SCALE GENOMIC DNA]</scope>
    <source>
        <strain evidence="4 5">DK69</strain>
    </source>
</reference>
<dbReference type="EMBL" id="JRLZ01000008">
    <property type="protein sequence ID" value="KGO95844.1"/>
    <property type="molecule type" value="Genomic_DNA"/>
</dbReference>
<dbReference type="RefSeq" id="WP_023574799.1">
    <property type="nucleotide sequence ID" value="NZ_AVCS01000028.1"/>
</dbReference>
<protein>
    <recommendedName>
        <fullName evidence="3">Secretion system C-terminal sorting domain-containing protein</fullName>
    </recommendedName>
</protein>
<comment type="caution">
    <text evidence="4">The sequence shown here is derived from an EMBL/GenBank/DDBJ whole genome shotgun (WGS) entry which is preliminary data.</text>
</comment>
<evidence type="ECO:0000259" key="3">
    <source>
        <dbReference type="Pfam" id="PF18962"/>
    </source>
</evidence>
<dbReference type="Pfam" id="PF18962">
    <property type="entry name" value="Por_Secre_tail"/>
    <property type="match status" value="1"/>
</dbReference>
<reference evidence="5" key="1">
    <citation type="submission" date="2013-09" db="EMBL/GenBank/DDBJ databases">
        <authorList>
            <person name="Zeng Z."/>
            <person name="Chen C."/>
        </authorList>
    </citation>
    <scope>NUCLEOTIDE SEQUENCE [LARGE SCALE GENOMIC DNA]</scope>
    <source>
        <strain evidence="5">DK69</strain>
    </source>
</reference>
<feature type="domain" description="Secretion system C-terminal sorting" evidence="3">
    <location>
        <begin position="482"/>
        <end position="552"/>
    </location>
</feature>
<proteinExistence type="predicted"/>
<evidence type="ECO:0000256" key="1">
    <source>
        <dbReference type="ARBA" id="ARBA00022729"/>
    </source>
</evidence>
<evidence type="ECO:0000256" key="2">
    <source>
        <dbReference type="SAM" id="SignalP"/>
    </source>
</evidence>
<dbReference type="PATRIC" id="fig|1107311.3.peg.2810"/>
<dbReference type="eggNOG" id="ENOG5030QQP">
    <property type="taxonomic scope" value="Bacteria"/>
</dbReference>